<keyword evidence="8" id="KW-0539">Nucleus</keyword>
<reference evidence="12" key="1">
    <citation type="submission" date="2016-05" db="EMBL/GenBank/DDBJ databases">
        <title>Comparative genomics of biotechnologically important yeasts.</title>
        <authorList>
            <consortium name="DOE Joint Genome Institute"/>
            <person name="Riley R."/>
            <person name="Haridas S."/>
            <person name="Wolfe K.H."/>
            <person name="Lopes M.R."/>
            <person name="Hittinger C.T."/>
            <person name="Goker M."/>
            <person name="Salamov A."/>
            <person name="Wisecaver J."/>
            <person name="Long T.M."/>
            <person name="Aerts A.L."/>
            <person name="Barry K."/>
            <person name="Choi C."/>
            <person name="Clum A."/>
            <person name="Coughlan A.Y."/>
            <person name="Deshpande S."/>
            <person name="Douglass A.P."/>
            <person name="Hanson S.J."/>
            <person name="Klenk H.-P."/>
            <person name="Labutti K."/>
            <person name="Lapidus A."/>
            <person name="Lindquist E."/>
            <person name="Lipzen A."/>
            <person name="Meier-Kolthoff J.P."/>
            <person name="Ohm R.A."/>
            <person name="Otillar R.P."/>
            <person name="Pangilinan J."/>
            <person name="Peng Y."/>
            <person name="Rokas A."/>
            <person name="Rosa C.A."/>
            <person name="Scheuner C."/>
            <person name="Sibirny A.A."/>
            <person name="Slot J.C."/>
            <person name="Stielow J.B."/>
            <person name="Sun H."/>
            <person name="Kurtzman C.P."/>
            <person name="Blackwell M."/>
            <person name="Grigoriev I.V."/>
            <person name="Jeffries T.W."/>
        </authorList>
    </citation>
    <scope>NUCLEOTIDE SEQUENCE [LARGE SCALE GENOMIC DNA]</scope>
    <source>
        <strain evidence="12">NRRL Y-12698</strain>
    </source>
</reference>
<keyword evidence="7" id="KW-0508">mRNA splicing</keyword>
<feature type="compositionally biased region" description="Basic and acidic residues" evidence="9">
    <location>
        <begin position="149"/>
        <end position="160"/>
    </location>
</feature>
<dbReference type="RefSeq" id="XP_018985667.1">
    <property type="nucleotide sequence ID" value="XM_019127057.1"/>
</dbReference>
<dbReference type="Pfam" id="PF12542">
    <property type="entry name" value="CWC25"/>
    <property type="match status" value="1"/>
</dbReference>
<proteinExistence type="inferred from homology"/>
<evidence type="ECO:0000256" key="9">
    <source>
        <dbReference type="SAM" id="MobiDB-lite"/>
    </source>
</evidence>
<keyword evidence="12" id="KW-1185">Reference proteome</keyword>
<name>A0A1E3QRL6_9ASCO</name>
<feature type="region of interest" description="Disordered" evidence="9">
    <location>
        <begin position="139"/>
        <end position="160"/>
    </location>
</feature>
<dbReference type="InterPro" id="IPR051376">
    <property type="entry name" value="CWC25_splicing_factor"/>
</dbReference>
<dbReference type="SMART" id="SM01083">
    <property type="entry name" value="Cir_N"/>
    <property type="match status" value="1"/>
</dbReference>
<comment type="subcellular location">
    <subcellularLocation>
        <location evidence="1">Nucleus</location>
    </subcellularLocation>
</comment>
<dbReference type="Pfam" id="PF10197">
    <property type="entry name" value="Cir_N"/>
    <property type="match status" value="1"/>
</dbReference>
<dbReference type="GO" id="GO:0000398">
    <property type="term" value="P:mRNA splicing, via spliceosome"/>
    <property type="evidence" value="ECO:0007669"/>
    <property type="project" value="TreeGrafter"/>
</dbReference>
<dbReference type="GO" id="GO:0005684">
    <property type="term" value="C:U2-type spliceosomal complex"/>
    <property type="evidence" value="ECO:0007669"/>
    <property type="project" value="TreeGrafter"/>
</dbReference>
<evidence type="ECO:0000256" key="8">
    <source>
        <dbReference type="ARBA" id="ARBA00023242"/>
    </source>
</evidence>
<accession>A0A1E3QRL6</accession>
<dbReference type="Proteomes" id="UP000094336">
    <property type="component" value="Unassembled WGS sequence"/>
</dbReference>
<dbReference type="STRING" id="984486.A0A1E3QRL6"/>
<dbReference type="AlphaFoldDB" id="A0A1E3QRL6"/>
<gene>
    <name evidence="11" type="ORF">BABINDRAFT_13197</name>
</gene>
<protein>
    <recommendedName>
        <fullName evidence="3">Pre-mRNA-splicing factor CWC25</fullName>
    </recommendedName>
</protein>
<organism evidence="11 12">
    <name type="scientific">Babjeviella inositovora NRRL Y-12698</name>
    <dbReference type="NCBI Taxonomy" id="984486"/>
    <lineage>
        <taxon>Eukaryota</taxon>
        <taxon>Fungi</taxon>
        <taxon>Dikarya</taxon>
        <taxon>Ascomycota</taxon>
        <taxon>Saccharomycotina</taxon>
        <taxon>Pichiomycetes</taxon>
        <taxon>Serinales incertae sedis</taxon>
        <taxon>Babjeviella</taxon>
    </lineage>
</organism>
<evidence type="ECO:0000256" key="3">
    <source>
        <dbReference type="ARBA" id="ARBA00020646"/>
    </source>
</evidence>
<evidence type="ECO:0000313" key="12">
    <source>
        <dbReference type="Proteomes" id="UP000094336"/>
    </source>
</evidence>
<dbReference type="OrthoDB" id="21123at2759"/>
<keyword evidence="6" id="KW-0175">Coiled coil</keyword>
<dbReference type="InterPro" id="IPR019339">
    <property type="entry name" value="CIR_N_dom"/>
</dbReference>
<keyword evidence="4" id="KW-0507">mRNA processing</keyword>
<evidence type="ECO:0000256" key="1">
    <source>
        <dbReference type="ARBA" id="ARBA00004123"/>
    </source>
</evidence>
<evidence type="ECO:0000256" key="2">
    <source>
        <dbReference type="ARBA" id="ARBA00006695"/>
    </source>
</evidence>
<evidence type="ECO:0000256" key="5">
    <source>
        <dbReference type="ARBA" id="ARBA00022728"/>
    </source>
</evidence>
<dbReference type="EMBL" id="KV454430">
    <property type="protein sequence ID" value="ODQ80339.1"/>
    <property type="molecule type" value="Genomic_DNA"/>
</dbReference>
<dbReference type="PANTHER" id="PTHR16196:SF0">
    <property type="entry name" value="PRE-MRNA-SPLICING FACTOR CWC25 HOMOLOG"/>
    <property type="match status" value="1"/>
</dbReference>
<sequence>MPSDLNLKKSWHPSLLKNQRKIHELEQSALQEHRAITERGAEMTRERERLELLALQYGGAVPEHVKKKLTLGWMYDDKSDEPSVLPGAGESDEFLLGKRRVDTLVEKGKEKSQLERVMETGELPPAKLLHEDPMMKIMRSRQQHAAKMRSREGRALETFQ</sequence>
<feature type="compositionally biased region" description="Basic residues" evidence="9">
    <location>
        <begin position="139"/>
        <end position="148"/>
    </location>
</feature>
<dbReference type="PANTHER" id="PTHR16196">
    <property type="entry name" value="CELL CYCLE CONTROL PROTEIN CWF25"/>
    <property type="match status" value="1"/>
</dbReference>
<comment type="similarity">
    <text evidence="2">Belongs to the CWC25 family.</text>
</comment>
<evidence type="ECO:0000259" key="10">
    <source>
        <dbReference type="SMART" id="SM01083"/>
    </source>
</evidence>
<evidence type="ECO:0000313" key="11">
    <source>
        <dbReference type="EMBL" id="ODQ80339.1"/>
    </source>
</evidence>
<evidence type="ECO:0000256" key="6">
    <source>
        <dbReference type="ARBA" id="ARBA00023054"/>
    </source>
</evidence>
<feature type="domain" description="CBF1-interacting co-repressor CIR N-terminal" evidence="10">
    <location>
        <begin position="10"/>
        <end position="46"/>
    </location>
</feature>
<keyword evidence="5" id="KW-0747">Spliceosome</keyword>
<evidence type="ECO:0000256" key="4">
    <source>
        <dbReference type="ARBA" id="ARBA00022664"/>
    </source>
</evidence>
<evidence type="ECO:0000256" key="7">
    <source>
        <dbReference type="ARBA" id="ARBA00023187"/>
    </source>
</evidence>
<dbReference type="InterPro" id="IPR022209">
    <property type="entry name" value="CWC25"/>
</dbReference>
<dbReference type="GeneID" id="30144910"/>